<protein>
    <recommendedName>
        <fullName evidence="2">histidine kinase</fullName>
        <ecNumber evidence="2">2.7.13.3</ecNumber>
    </recommendedName>
</protein>
<reference evidence="11" key="1">
    <citation type="submission" date="2019-11" db="EMBL/GenBank/DDBJ databases">
        <authorList>
            <person name="Feng L."/>
        </authorList>
    </citation>
    <scope>NUCLEOTIDE SEQUENCE</scope>
    <source>
        <strain evidence="11">IbartlettiiLFYP30</strain>
    </source>
</reference>
<dbReference type="PRINTS" id="PR00344">
    <property type="entry name" value="BCTRLSENSOR"/>
</dbReference>
<evidence type="ECO:0000313" key="11">
    <source>
        <dbReference type="EMBL" id="VYT90061.1"/>
    </source>
</evidence>
<dbReference type="Gene3D" id="3.30.565.10">
    <property type="entry name" value="Histidine kinase-like ATPase, C-terminal domain"/>
    <property type="match status" value="1"/>
</dbReference>
<evidence type="ECO:0000256" key="6">
    <source>
        <dbReference type="ARBA" id="ARBA00022777"/>
    </source>
</evidence>
<dbReference type="CDD" id="cd00075">
    <property type="entry name" value="HATPase"/>
    <property type="match status" value="1"/>
</dbReference>
<comment type="catalytic activity">
    <reaction evidence="1">
        <text>ATP + protein L-histidine = ADP + protein N-phospho-L-histidine.</text>
        <dbReference type="EC" id="2.7.13.3"/>
    </reaction>
</comment>
<dbReference type="SMART" id="SM00387">
    <property type="entry name" value="HATPase_c"/>
    <property type="match status" value="1"/>
</dbReference>
<evidence type="ECO:0000256" key="4">
    <source>
        <dbReference type="ARBA" id="ARBA00022679"/>
    </source>
</evidence>
<dbReference type="Pfam" id="PF13426">
    <property type="entry name" value="PAS_9"/>
    <property type="match status" value="1"/>
</dbReference>
<dbReference type="SMART" id="SM00388">
    <property type="entry name" value="HisKA"/>
    <property type="match status" value="1"/>
</dbReference>
<evidence type="ECO:0000256" key="8">
    <source>
        <dbReference type="ARBA" id="ARBA00023012"/>
    </source>
</evidence>
<dbReference type="InterPro" id="IPR005467">
    <property type="entry name" value="His_kinase_dom"/>
</dbReference>
<dbReference type="Pfam" id="PF00512">
    <property type="entry name" value="HisKA"/>
    <property type="match status" value="1"/>
</dbReference>
<dbReference type="GO" id="GO:0000155">
    <property type="term" value="F:phosphorelay sensor kinase activity"/>
    <property type="evidence" value="ECO:0007669"/>
    <property type="project" value="InterPro"/>
</dbReference>
<keyword evidence="8" id="KW-0902">Two-component regulatory system</keyword>
<dbReference type="SUPFAM" id="SSF55785">
    <property type="entry name" value="PYP-like sensor domain (PAS domain)"/>
    <property type="match status" value="2"/>
</dbReference>
<keyword evidence="5" id="KW-0547">Nucleotide-binding</keyword>
<dbReference type="NCBIfam" id="TIGR00229">
    <property type="entry name" value="sensory_box"/>
    <property type="match status" value="2"/>
</dbReference>
<evidence type="ECO:0000256" key="5">
    <source>
        <dbReference type="ARBA" id="ARBA00022741"/>
    </source>
</evidence>
<feature type="domain" description="PAC" evidence="10">
    <location>
        <begin position="315"/>
        <end position="375"/>
    </location>
</feature>
<evidence type="ECO:0000259" key="10">
    <source>
        <dbReference type="PROSITE" id="PS50113"/>
    </source>
</evidence>
<dbReference type="PROSITE" id="PS50113">
    <property type="entry name" value="PAC"/>
    <property type="match status" value="1"/>
</dbReference>
<keyword evidence="6 11" id="KW-0418">Kinase</keyword>
<dbReference type="PANTHER" id="PTHR43547:SF2">
    <property type="entry name" value="HYBRID SIGNAL TRANSDUCTION HISTIDINE KINASE C"/>
    <property type="match status" value="1"/>
</dbReference>
<accession>A0A6N3AES9</accession>
<dbReference type="EC" id="2.7.13.3" evidence="2"/>
<dbReference type="GO" id="GO:0005524">
    <property type="term" value="F:ATP binding"/>
    <property type="evidence" value="ECO:0007669"/>
    <property type="project" value="UniProtKB-KW"/>
</dbReference>
<dbReference type="CDD" id="cd00082">
    <property type="entry name" value="HisKA"/>
    <property type="match status" value="1"/>
</dbReference>
<evidence type="ECO:0000256" key="7">
    <source>
        <dbReference type="ARBA" id="ARBA00022840"/>
    </source>
</evidence>
<dbReference type="InterPro" id="IPR000700">
    <property type="entry name" value="PAS-assoc_C"/>
</dbReference>
<dbReference type="InterPro" id="IPR001610">
    <property type="entry name" value="PAC"/>
</dbReference>
<dbReference type="SUPFAM" id="SSF55874">
    <property type="entry name" value="ATPase domain of HSP90 chaperone/DNA topoisomerase II/histidine kinase"/>
    <property type="match status" value="1"/>
</dbReference>
<dbReference type="InterPro" id="IPR036097">
    <property type="entry name" value="HisK_dim/P_sf"/>
</dbReference>
<dbReference type="InterPro" id="IPR003594">
    <property type="entry name" value="HATPase_dom"/>
</dbReference>
<dbReference type="FunFam" id="3.30.565.10:FF:000037">
    <property type="entry name" value="Hybrid sensor histidine kinase/response regulator"/>
    <property type="match status" value="1"/>
</dbReference>
<dbReference type="SUPFAM" id="SSF47384">
    <property type="entry name" value="Homodimeric domain of signal transducing histidine kinase"/>
    <property type="match status" value="1"/>
</dbReference>
<dbReference type="AlphaFoldDB" id="A0A6N3AES9"/>
<organism evidence="11">
    <name type="scientific">Intestinibacter bartlettii</name>
    <dbReference type="NCBI Taxonomy" id="261299"/>
    <lineage>
        <taxon>Bacteria</taxon>
        <taxon>Bacillati</taxon>
        <taxon>Bacillota</taxon>
        <taxon>Clostridia</taxon>
        <taxon>Peptostreptococcales</taxon>
        <taxon>Peptostreptococcaceae</taxon>
        <taxon>Intestinibacter</taxon>
    </lineage>
</organism>
<dbReference type="Gene3D" id="3.30.450.20">
    <property type="entry name" value="PAS domain"/>
    <property type="match status" value="2"/>
</dbReference>
<dbReference type="InterPro" id="IPR004358">
    <property type="entry name" value="Sig_transdc_His_kin-like_C"/>
</dbReference>
<dbReference type="InterPro" id="IPR013656">
    <property type="entry name" value="PAS_4"/>
</dbReference>
<dbReference type="SMART" id="SM00086">
    <property type="entry name" value="PAC"/>
    <property type="match status" value="1"/>
</dbReference>
<dbReference type="Pfam" id="PF08448">
    <property type="entry name" value="PAS_4"/>
    <property type="match status" value="1"/>
</dbReference>
<feature type="domain" description="Histidine kinase" evidence="9">
    <location>
        <begin position="383"/>
        <end position="605"/>
    </location>
</feature>
<proteinExistence type="predicted"/>
<dbReference type="Pfam" id="PF02518">
    <property type="entry name" value="HATPase_c"/>
    <property type="match status" value="1"/>
</dbReference>
<keyword evidence="4 11" id="KW-0808">Transferase</keyword>
<evidence type="ECO:0000256" key="3">
    <source>
        <dbReference type="ARBA" id="ARBA00022553"/>
    </source>
</evidence>
<dbReference type="PANTHER" id="PTHR43547">
    <property type="entry name" value="TWO-COMPONENT HISTIDINE KINASE"/>
    <property type="match status" value="1"/>
</dbReference>
<dbReference type="InterPro" id="IPR000014">
    <property type="entry name" value="PAS"/>
</dbReference>
<dbReference type="CDD" id="cd00130">
    <property type="entry name" value="PAS"/>
    <property type="match status" value="1"/>
</dbReference>
<keyword evidence="3" id="KW-0597">Phosphoprotein</keyword>
<gene>
    <name evidence="11" type="primary">yycG_2</name>
    <name evidence="11" type="ORF">IBLFYP30_01273</name>
</gene>
<dbReference type="RefSeq" id="WP_024037624.1">
    <property type="nucleotide sequence ID" value="NZ_CACRUE010000022.1"/>
</dbReference>
<sequence>MGGKIYERILKNSKDGFLKIKGYKNKNGEYIGFDIIEYNNSLIEILKKILAKSNLNIDNIKEAFSKKFDDNNQKIKFEEFLKIVEKNEFKNVSFGKISYGMYLNIDGYYLEEYFILIFKLNFEQEIFRFSEQLDKTTGVYFWVKDIKGNYITVNKKWLDEVGFESKESIEGLNSYDVWPKRQCDNFRANEKEVIEDNTIKIFEETFPFRDGDKTVDTTIWPLLDKDNHPIGTMGIAIDGKSRARFYENLNNNEKNFREITKYCDSVFFIRDEKNIIYMSPAYETIFEESCDYYAHEVYQFNNFFKNEEQKEGILKDYEFDKMNEGRAKAKLKNGKEKWIQYKFLPITDEDGKVIKRIGILTDITKEVALEEEKEKIRLDFFANISHELRTPVNLILSSIQVLKLKLSTLDKENYNYFSNYINIMQRNTFRLVKLINNLIDSTKIDSKSIEIHPINSDIISFIEDTCSSVLHFVKSKNMNLIFDTDIEEEIIGFDPSYIERIMLNLLSNAIKFNKKDGNIFVNVSVNEKDVVVEVKDEGPGIPEEKVPNIFDRFEQVRSKMKSEREGTGIGLYIVKALVDLHNGTVRVNSEEKDGCSIIFTLPRKKIEEKNDDNIIFKENKSNMIDIEFSDIYL</sequence>
<evidence type="ECO:0000256" key="2">
    <source>
        <dbReference type="ARBA" id="ARBA00012438"/>
    </source>
</evidence>
<keyword evidence="7" id="KW-0067">ATP-binding</keyword>
<dbReference type="EMBL" id="CACRUE010000022">
    <property type="protein sequence ID" value="VYT90061.1"/>
    <property type="molecule type" value="Genomic_DNA"/>
</dbReference>
<name>A0A6N3AES9_9FIRM</name>
<dbReference type="Gene3D" id="1.10.287.130">
    <property type="match status" value="1"/>
</dbReference>
<dbReference type="InterPro" id="IPR036890">
    <property type="entry name" value="HATPase_C_sf"/>
</dbReference>
<evidence type="ECO:0000259" key="9">
    <source>
        <dbReference type="PROSITE" id="PS50109"/>
    </source>
</evidence>
<dbReference type="PROSITE" id="PS50109">
    <property type="entry name" value="HIS_KIN"/>
    <property type="match status" value="1"/>
</dbReference>
<dbReference type="InterPro" id="IPR035965">
    <property type="entry name" value="PAS-like_dom_sf"/>
</dbReference>
<evidence type="ECO:0000256" key="1">
    <source>
        <dbReference type="ARBA" id="ARBA00000085"/>
    </source>
</evidence>
<dbReference type="InterPro" id="IPR003661">
    <property type="entry name" value="HisK_dim/P_dom"/>
</dbReference>